<protein>
    <submittedName>
        <fullName evidence="10">Peptidase M48 Ste24p</fullName>
    </submittedName>
</protein>
<reference evidence="10" key="1">
    <citation type="submission" date="2019-06" db="EMBL/GenBank/DDBJ databases">
        <authorList>
            <person name="Le Quere A."/>
            <person name="Colella S."/>
        </authorList>
    </citation>
    <scope>NUCLEOTIDE SEQUENCE</scope>
    <source>
        <strain evidence="10">EmedicaeMD41</strain>
    </source>
</reference>
<keyword evidence="5 6" id="KW-0482">Metalloprotease</keyword>
<dbReference type="InterPro" id="IPR051156">
    <property type="entry name" value="Mito/Outer_Membr_Metalloprot"/>
</dbReference>
<dbReference type="Pfam" id="PF23368">
    <property type="entry name" value="DUF7092"/>
    <property type="match status" value="1"/>
</dbReference>
<feature type="transmembrane region" description="Helical" evidence="7">
    <location>
        <begin position="105"/>
        <end position="123"/>
    </location>
</feature>
<name>A0A508X6G0_9HYPH</name>
<evidence type="ECO:0000256" key="3">
    <source>
        <dbReference type="ARBA" id="ARBA00022801"/>
    </source>
</evidence>
<comment type="cofactor">
    <cofactor evidence="6">
        <name>Zn(2+)</name>
        <dbReference type="ChEBI" id="CHEBI:29105"/>
    </cofactor>
    <text evidence="6">Binds 1 zinc ion per subunit.</text>
</comment>
<dbReference type="PANTHER" id="PTHR22726">
    <property type="entry name" value="METALLOENDOPEPTIDASE OMA1"/>
    <property type="match status" value="1"/>
</dbReference>
<dbReference type="Gene3D" id="3.30.2010.10">
    <property type="entry name" value="Metalloproteases ('zincins'), catalytic domain"/>
    <property type="match status" value="1"/>
</dbReference>
<evidence type="ECO:0000259" key="9">
    <source>
        <dbReference type="Pfam" id="PF23368"/>
    </source>
</evidence>
<feature type="domain" description="DUF7092" evidence="9">
    <location>
        <begin position="9"/>
        <end position="85"/>
    </location>
</feature>
<evidence type="ECO:0000256" key="1">
    <source>
        <dbReference type="ARBA" id="ARBA00022670"/>
    </source>
</evidence>
<dbReference type="GO" id="GO:0004222">
    <property type="term" value="F:metalloendopeptidase activity"/>
    <property type="evidence" value="ECO:0007669"/>
    <property type="project" value="InterPro"/>
</dbReference>
<dbReference type="GO" id="GO:0046872">
    <property type="term" value="F:metal ion binding"/>
    <property type="evidence" value="ECO:0007669"/>
    <property type="project" value="UniProtKB-KW"/>
</dbReference>
<dbReference type="RefSeq" id="WP_024311152.1">
    <property type="nucleotide sequence ID" value="NZ_CABFNB010000117.1"/>
</dbReference>
<dbReference type="PANTHER" id="PTHR22726:SF1">
    <property type="entry name" value="METALLOENDOPEPTIDASE OMA1, MITOCHONDRIAL"/>
    <property type="match status" value="1"/>
</dbReference>
<proteinExistence type="inferred from homology"/>
<dbReference type="Pfam" id="PF01435">
    <property type="entry name" value="Peptidase_M48"/>
    <property type="match status" value="1"/>
</dbReference>
<evidence type="ECO:0000313" key="10">
    <source>
        <dbReference type="EMBL" id="VTZ63393.1"/>
    </source>
</evidence>
<keyword evidence="1 6" id="KW-0645">Protease</keyword>
<accession>A0A508X6G0</accession>
<evidence type="ECO:0000259" key="8">
    <source>
        <dbReference type="Pfam" id="PF01435"/>
    </source>
</evidence>
<evidence type="ECO:0000256" key="2">
    <source>
        <dbReference type="ARBA" id="ARBA00022723"/>
    </source>
</evidence>
<dbReference type="Proteomes" id="UP000507954">
    <property type="component" value="Unassembled WGS sequence"/>
</dbReference>
<keyword evidence="4 6" id="KW-0862">Zinc</keyword>
<dbReference type="GO" id="GO:0051603">
    <property type="term" value="P:proteolysis involved in protein catabolic process"/>
    <property type="evidence" value="ECO:0007669"/>
    <property type="project" value="TreeGrafter"/>
</dbReference>
<dbReference type="AlphaFoldDB" id="A0A508X6G0"/>
<keyword evidence="3 6" id="KW-0378">Hydrolase</keyword>
<keyword evidence="7" id="KW-0472">Membrane</keyword>
<comment type="similarity">
    <text evidence="6">Belongs to the peptidase M48 family.</text>
</comment>
<feature type="domain" description="Peptidase M48" evidence="8">
    <location>
        <begin position="165"/>
        <end position="344"/>
    </location>
</feature>
<dbReference type="InterPro" id="IPR055518">
    <property type="entry name" value="DUF7092"/>
</dbReference>
<evidence type="ECO:0000256" key="4">
    <source>
        <dbReference type="ARBA" id="ARBA00022833"/>
    </source>
</evidence>
<keyword evidence="7" id="KW-1133">Transmembrane helix</keyword>
<dbReference type="CDD" id="cd07332">
    <property type="entry name" value="M48C_Oma1_like"/>
    <property type="match status" value="1"/>
</dbReference>
<dbReference type="EMBL" id="CABFNB010000117">
    <property type="protein sequence ID" value="VTZ63393.1"/>
    <property type="molecule type" value="Genomic_DNA"/>
</dbReference>
<gene>
    <name evidence="10" type="ORF">EMEDMD4_50070</name>
</gene>
<organism evidence="10">
    <name type="scientific">Sinorhizobium medicae</name>
    <dbReference type="NCBI Taxonomy" id="110321"/>
    <lineage>
        <taxon>Bacteria</taxon>
        <taxon>Pseudomonadati</taxon>
        <taxon>Pseudomonadota</taxon>
        <taxon>Alphaproteobacteria</taxon>
        <taxon>Hyphomicrobiales</taxon>
        <taxon>Rhizobiaceae</taxon>
        <taxon>Sinorhizobium/Ensifer group</taxon>
        <taxon>Sinorhizobium</taxon>
    </lineage>
</organism>
<evidence type="ECO:0000256" key="7">
    <source>
        <dbReference type="SAM" id="Phobius"/>
    </source>
</evidence>
<dbReference type="InterPro" id="IPR001915">
    <property type="entry name" value="Peptidase_M48"/>
</dbReference>
<sequence length="353" mass="37937">MASDGPAIASGEWYPPGSGRSIIASLAERGGRLIVRDESGGELAGSMLPSIEISSRVGRVARRITFPDGSTFETAENDAIDRFLAGKGRVREGIVHRLERFHPRLIAFVAATILLGVLIYRFALPLMVEVAVAFTPPVVPRIMSASTLETMDRTLLGDSKLDEARRGRIVEGFRRVAALSGRGEAGYTLNFREGGPLGPNAFALPDGTLILTDELVDLAGEDTEMIVGVLAHEIGHVEHEHSLRQIYRAAGLTALIMLVAGDIGSGAEDVLVQGGGLLALSYSRSAEAEADRHSVELMLKAGLDPGALGRFFQLLETKLDDRSETSILSTHPGTPERRKAIADWIGKARKRLE</sequence>
<dbReference type="GO" id="GO:0016020">
    <property type="term" value="C:membrane"/>
    <property type="evidence" value="ECO:0007669"/>
    <property type="project" value="TreeGrafter"/>
</dbReference>
<keyword evidence="7" id="KW-0812">Transmembrane</keyword>
<keyword evidence="2" id="KW-0479">Metal-binding</keyword>
<evidence type="ECO:0000256" key="6">
    <source>
        <dbReference type="RuleBase" id="RU003983"/>
    </source>
</evidence>
<evidence type="ECO:0000256" key="5">
    <source>
        <dbReference type="ARBA" id="ARBA00023049"/>
    </source>
</evidence>